<dbReference type="OrthoDB" id="276323at2759"/>
<comment type="caution">
    <text evidence="1">The sequence shown here is derived from an EMBL/GenBank/DDBJ whole genome shotgun (WGS) entry which is preliminary data.</text>
</comment>
<organism evidence="1 2">
    <name type="scientific">Brachionus plicatilis</name>
    <name type="common">Marine rotifer</name>
    <name type="synonym">Brachionus muelleri</name>
    <dbReference type="NCBI Taxonomy" id="10195"/>
    <lineage>
        <taxon>Eukaryota</taxon>
        <taxon>Metazoa</taxon>
        <taxon>Spiralia</taxon>
        <taxon>Gnathifera</taxon>
        <taxon>Rotifera</taxon>
        <taxon>Eurotatoria</taxon>
        <taxon>Monogononta</taxon>
        <taxon>Pseudotrocha</taxon>
        <taxon>Ploima</taxon>
        <taxon>Brachionidae</taxon>
        <taxon>Brachionus</taxon>
    </lineage>
</organism>
<evidence type="ECO:0008006" key="3">
    <source>
        <dbReference type="Google" id="ProtNLM"/>
    </source>
</evidence>
<dbReference type="AlphaFoldDB" id="A0A3M7R2Q6"/>
<dbReference type="PANTHER" id="PTHR16206">
    <property type="entry name" value="DEP DOMAIN-CONTAINING"/>
    <property type="match status" value="1"/>
</dbReference>
<protein>
    <recommendedName>
        <fullName evidence="3">DEP domain-containing protein</fullName>
    </recommendedName>
</protein>
<gene>
    <name evidence="1" type="ORF">BpHYR1_039411</name>
</gene>
<evidence type="ECO:0000313" key="2">
    <source>
        <dbReference type="Proteomes" id="UP000276133"/>
    </source>
</evidence>
<accession>A0A3M7R2Q6</accession>
<name>A0A3M7R2Q6_BRAPC</name>
<dbReference type="Gene3D" id="1.10.10.10">
    <property type="entry name" value="Winged helix-like DNA-binding domain superfamily/Winged helix DNA-binding domain"/>
    <property type="match status" value="1"/>
</dbReference>
<dbReference type="EMBL" id="REGN01004357">
    <property type="protein sequence ID" value="RNA17863.1"/>
    <property type="molecule type" value="Genomic_DNA"/>
</dbReference>
<dbReference type="InterPro" id="IPR036388">
    <property type="entry name" value="WH-like_DNA-bd_sf"/>
</dbReference>
<keyword evidence="2" id="KW-1185">Reference proteome</keyword>
<evidence type="ECO:0000313" key="1">
    <source>
        <dbReference type="EMBL" id="RNA17863.1"/>
    </source>
</evidence>
<sequence>MTMSSTSRPQLSSLCNQATSTQFKHTILWNSILANLKSQLLEANTNPGKLKKQHSRFVAASVGGMLLIKQNIIMNTTNTLNSLASHGHPPSPSKLTNSPLESVYFTGAQCIDLVYSFLTHNKEALSVEREVTREKCAKLCQTMMDSGIFESMSIRSSRLDDSSLKYYKFKSEYLKQSEESDHYLIKTELCDQDDNYHKKATFDSDKENMSFEENQNSLLDSNNNNKVAKNDVMDVNGPVKLFNKSNRLINKTNYVNTKLKRKLTSMRRSSTMHALLPSDAKRQNSDESLVRVNVPSVLKNDERTVKLDRTKSIDSA</sequence>
<proteinExistence type="predicted"/>
<reference evidence="1 2" key="1">
    <citation type="journal article" date="2018" name="Sci. Rep.">
        <title>Genomic signatures of local adaptation to the degree of environmental predictability in rotifers.</title>
        <authorList>
            <person name="Franch-Gras L."/>
            <person name="Hahn C."/>
            <person name="Garcia-Roger E.M."/>
            <person name="Carmona M.J."/>
            <person name="Serra M."/>
            <person name="Gomez A."/>
        </authorList>
    </citation>
    <scope>NUCLEOTIDE SEQUENCE [LARGE SCALE GENOMIC DNA]</scope>
    <source>
        <strain evidence="1">HYR1</strain>
    </source>
</reference>
<feature type="non-terminal residue" evidence="1">
    <location>
        <position position="316"/>
    </location>
</feature>
<dbReference type="Proteomes" id="UP000276133">
    <property type="component" value="Unassembled WGS sequence"/>
</dbReference>
<dbReference type="PANTHER" id="PTHR16206:SF19">
    <property type="entry name" value="DEP DOMAIN-CONTAINING PROTEIN"/>
    <property type="match status" value="1"/>
</dbReference>